<dbReference type="EMBL" id="LKCM01000485">
    <property type="protein sequence ID" value="KPQ40945.1"/>
    <property type="molecule type" value="Genomic_DNA"/>
</dbReference>
<name>A0A0P8C343_9EURY</name>
<evidence type="ECO:0000313" key="3">
    <source>
        <dbReference type="Proteomes" id="UP000050360"/>
    </source>
</evidence>
<dbReference type="Gene3D" id="2.60.40.4190">
    <property type="match status" value="2"/>
</dbReference>
<dbReference type="InterPro" id="IPR006457">
    <property type="entry name" value="S_layer-rel_Mac"/>
</dbReference>
<feature type="domain" description="S-layer family duplication" evidence="1">
    <location>
        <begin position="86"/>
        <end position="206"/>
    </location>
</feature>
<sequence>MKALPKEIKSADTYGVFEVTGTTDNITMTNKNSVSLSSNSDVTLMGNLKFRVADNSSFIRFYPFVEYTAPGAYEVRGAVWNQGDGQAAASWNSQKFAGFYYDLKNNLTTESLRFLATPGRSNLEDTIEYKTGIVPVEFKVKEKEGLYVTNISGTAATTYSVVGWQAEKWIAVNPNNVAKIAKLALEMDKEEKKTLTTGETWSLGSGL</sequence>
<evidence type="ECO:0000313" key="2">
    <source>
        <dbReference type="EMBL" id="KPQ40945.1"/>
    </source>
</evidence>
<dbReference type="Pfam" id="PF07752">
    <property type="entry name" value="S-layer"/>
    <property type="match status" value="2"/>
</dbReference>
<feature type="domain" description="S-layer family duplication" evidence="1">
    <location>
        <begin position="7"/>
        <end position="54"/>
    </location>
</feature>
<accession>A0A0P8C343</accession>
<comment type="caution">
    <text evidence="2">The sequence shown here is derived from an EMBL/GenBank/DDBJ whole genome shotgun (WGS) entry which is preliminary data.</text>
</comment>
<dbReference type="Proteomes" id="UP000050360">
    <property type="component" value="Unassembled WGS sequence"/>
</dbReference>
<proteinExistence type="predicted"/>
<gene>
    <name evidence="2" type="ORF">MPEBLZ_04509</name>
</gene>
<organism evidence="2 3">
    <name type="scientific">Candidatus Methanoperedens nitratireducens</name>
    <dbReference type="NCBI Taxonomy" id="1392998"/>
    <lineage>
        <taxon>Archaea</taxon>
        <taxon>Methanobacteriati</taxon>
        <taxon>Methanobacteriota</taxon>
        <taxon>Stenosarchaea group</taxon>
        <taxon>Methanomicrobia</taxon>
        <taxon>Methanosarcinales</taxon>
        <taxon>ANME-2 cluster</taxon>
        <taxon>Candidatus Methanoperedentaceae</taxon>
        <taxon>Candidatus Methanoperedens</taxon>
    </lineage>
</organism>
<evidence type="ECO:0000259" key="1">
    <source>
        <dbReference type="Pfam" id="PF07752"/>
    </source>
</evidence>
<reference evidence="2 3" key="1">
    <citation type="submission" date="2015-09" db="EMBL/GenBank/DDBJ databases">
        <title>A metagenomics-based metabolic model of nitrate-dependent anaerobic oxidation of methane by Methanoperedens-like archaea.</title>
        <authorList>
            <person name="Arshad A."/>
            <person name="Speth D.R."/>
            <person name="De Graaf R.M."/>
            <person name="Op Den Camp H.J."/>
            <person name="Jetten M.S."/>
            <person name="Welte C.U."/>
        </authorList>
    </citation>
    <scope>NUCLEOTIDE SEQUENCE [LARGE SCALE GENOMIC DNA]</scope>
</reference>
<protein>
    <recommendedName>
        <fullName evidence="1">S-layer family duplication domain-containing protein</fullName>
    </recommendedName>
</protein>
<dbReference type="AlphaFoldDB" id="A0A0P8C343"/>